<organism evidence="4 5">
    <name type="scientific">Canna indica</name>
    <name type="common">Indian-shot</name>
    <dbReference type="NCBI Taxonomy" id="4628"/>
    <lineage>
        <taxon>Eukaryota</taxon>
        <taxon>Viridiplantae</taxon>
        <taxon>Streptophyta</taxon>
        <taxon>Embryophyta</taxon>
        <taxon>Tracheophyta</taxon>
        <taxon>Spermatophyta</taxon>
        <taxon>Magnoliopsida</taxon>
        <taxon>Liliopsida</taxon>
        <taxon>Zingiberales</taxon>
        <taxon>Cannaceae</taxon>
        <taxon>Canna</taxon>
    </lineage>
</organism>
<dbReference type="CDD" id="cd04623">
    <property type="entry name" value="CBS_pair_bac_euk"/>
    <property type="match status" value="1"/>
</dbReference>
<dbReference type="Proteomes" id="UP001327560">
    <property type="component" value="Chromosome 2"/>
</dbReference>
<dbReference type="Gene3D" id="3.10.580.10">
    <property type="entry name" value="CBS-domain"/>
    <property type="match status" value="1"/>
</dbReference>
<dbReference type="AlphaFoldDB" id="A0AAQ3K422"/>
<proteinExistence type="predicted"/>
<name>A0AAQ3K422_9LILI</name>
<protein>
    <recommendedName>
        <fullName evidence="3">CBS domain-containing protein</fullName>
    </recommendedName>
</protein>
<dbReference type="InterPro" id="IPR044725">
    <property type="entry name" value="CBSX3_CBS_dom"/>
</dbReference>
<keyword evidence="1 2" id="KW-0129">CBS domain</keyword>
<keyword evidence="5" id="KW-1185">Reference proteome</keyword>
<evidence type="ECO:0000256" key="2">
    <source>
        <dbReference type="PROSITE-ProRule" id="PRU00703"/>
    </source>
</evidence>
<dbReference type="SMART" id="SM00116">
    <property type="entry name" value="CBS"/>
    <property type="match status" value="2"/>
</dbReference>
<sequence>MQGVTKALRAHGNRLKHAVLQRLNFTDGFYWPKILTHSDSEIAISNPRIPHKGLENITVSELLKAKGEEEKNSVYWCSATDRVYDAVQNMTQHNVGALVVLKPGDEKLLAGIVTERDYLRKIIVQGKPSTSMRVKDIMTDENELITVNSDTNIMQAMQLMTDNHIRHVPVIDKRLVGMISIVDVVRIIVEQQLEEVKHLNEYIRGNY</sequence>
<evidence type="ECO:0000313" key="5">
    <source>
        <dbReference type="Proteomes" id="UP001327560"/>
    </source>
</evidence>
<dbReference type="SUPFAM" id="SSF54631">
    <property type="entry name" value="CBS-domain pair"/>
    <property type="match status" value="1"/>
</dbReference>
<dbReference type="InterPro" id="IPR046342">
    <property type="entry name" value="CBS_dom_sf"/>
</dbReference>
<dbReference type="InterPro" id="IPR051257">
    <property type="entry name" value="Diverse_CBS-Domain"/>
</dbReference>
<evidence type="ECO:0000259" key="3">
    <source>
        <dbReference type="PROSITE" id="PS51371"/>
    </source>
</evidence>
<feature type="domain" description="CBS" evidence="3">
    <location>
        <begin position="138"/>
        <end position="195"/>
    </location>
</feature>
<accession>A0AAQ3K422</accession>
<dbReference type="PANTHER" id="PTHR43080:SF12">
    <property type="entry name" value="CYSTATHIONINE BETA-SYNTHASE (CBS) FAMILY PROTEIN"/>
    <property type="match status" value="1"/>
</dbReference>
<dbReference type="EMBL" id="CP136891">
    <property type="protein sequence ID" value="WOK98780.1"/>
    <property type="molecule type" value="Genomic_DNA"/>
</dbReference>
<dbReference type="Pfam" id="PF00571">
    <property type="entry name" value="CBS"/>
    <property type="match status" value="2"/>
</dbReference>
<evidence type="ECO:0000313" key="4">
    <source>
        <dbReference type="EMBL" id="WOK98780.1"/>
    </source>
</evidence>
<feature type="domain" description="CBS" evidence="3">
    <location>
        <begin position="69"/>
        <end position="129"/>
    </location>
</feature>
<reference evidence="4 5" key="1">
    <citation type="submission" date="2023-10" db="EMBL/GenBank/DDBJ databases">
        <title>Chromosome-scale genome assembly provides insights into flower coloration mechanisms of Canna indica.</title>
        <authorList>
            <person name="Li C."/>
        </authorList>
    </citation>
    <scope>NUCLEOTIDE SEQUENCE [LARGE SCALE GENOMIC DNA]</scope>
    <source>
        <tissue evidence="4">Flower</tissue>
    </source>
</reference>
<gene>
    <name evidence="4" type="ORF">Cni_G07492</name>
</gene>
<evidence type="ECO:0000256" key="1">
    <source>
        <dbReference type="ARBA" id="ARBA00023122"/>
    </source>
</evidence>
<dbReference type="PROSITE" id="PS51371">
    <property type="entry name" value="CBS"/>
    <property type="match status" value="2"/>
</dbReference>
<dbReference type="PANTHER" id="PTHR43080">
    <property type="entry name" value="CBS DOMAIN-CONTAINING PROTEIN CBSX3, MITOCHONDRIAL"/>
    <property type="match status" value="1"/>
</dbReference>
<dbReference type="InterPro" id="IPR000644">
    <property type="entry name" value="CBS_dom"/>
</dbReference>